<evidence type="ECO:0000256" key="3">
    <source>
        <dbReference type="ARBA" id="ARBA00012744"/>
    </source>
</evidence>
<accession>A0A4S2DMA0</accession>
<dbReference type="Gene3D" id="2.60.120.260">
    <property type="entry name" value="Galactose-binding domain-like"/>
    <property type="match status" value="5"/>
</dbReference>
<dbReference type="GO" id="GO:0030246">
    <property type="term" value="F:carbohydrate binding"/>
    <property type="evidence" value="ECO:0007669"/>
    <property type="project" value="InterPro"/>
</dbReference>
<dbReference type="GO" id="GO:0009251">
    <property type="term" value="P:glucan catabolic process"/>
    <property type="evidence" value="ECO:0007669"/>
    <property type="project" value="TreeGrafter"/>
</dbReference>
<dbReference type="PROSITE" id="PS51175">
    <property type="entry name" value="CBM6"/>
    <property type="match status" value="2"/>
</dbReference>
<keyword evidence="5 7" id="KW-0378">Hydrolase</keyword>
<dbReference type="Pfam" id="PF02055">
    <property type="entry name" value="Glyco_hydro_30"/>
    <property type="match status" value="1"/>
</dbReference>
<dbReference type="InterPro" id="IPR002772">
    <property type="entry name" value="Glyco_hydro_3_C"/>
</dbReference>
<dbReference type="Proteomes" id="UP000306888">
    <property type="component" value="Unassembled WGS sequence"/>
</dbReference>
<dbReference type="InterPro" id="IPR006584">
    <property type="entry name" value="Cellulose-bd_IV"/>
</dbReference>
<evidence type="ECO:0000313" key="11">
    <source>
        <dbReference type="Proteomes" id="UP000306888"/>
    </source>
</evidence>
<evidence type="ECO:0000259" key="9">
    <source>
        <dbReference type="PROSITE" id="PS51175"/>
    </source>
</evidence>
<dbReference type="Gene3D" id="2.60.40.10">
    <property type="entry name" value="Immunoglobulins"/>
    <property type="match status" value="1"/>
</dbReference>
<proteinExistence type="inferred from homology"/>
<name>A0A4S2DMA0_9CLOT</name>
<comment type="similarity">
    <text evidence="2 7">Belongs to the glycosyl hydrolase 3 family.</text>
</comment>
<evidence type="ECO:0000256" key="6">
    <source>
        <dbReference type="ARBA" id="ARBA00023295"/>
    </source>
</evidence>
<dbReference type="InterPro" id="IPR033453">
    <property type="entry name" value="Glyco_hydro_30_TIM-barrel"/>
</dbReference>
<dbReference type="EMBL" id="SRYR01000004">
    <property type="protein sequence ID" value="TGY42183.1"/>
    <property type="molecule type" value="Genomic_DNA"/>
</dbReference>
<dbReference type="InterPro" id="IPR001764">
    <property type="entry name" value="Glyco_hydro_3_N"/>
</dbReference>
<keyword evidence="8" id="KW-1133">Transmembrane helix</keyword>
<dbReference type="PRINTS" id="PR00133">
    <property type="entry name" value="GLHYDRLASE3"/>
</dbReference>
<keyword evidence="6 7" id="KW-0326">Glycosidase</keyword>
<dbReference type="InterPro" id="IPR036962">
    <property type="entry name" value="Glyco_hydro_3_N_sf"/>
</dbReference>
<dbReference type="Pfam" id="PF00933">
    <property type="entry name" value="Glyco_hydro_3"/>
    <property type="match status" value="1"/>
</dbReference>
<keyword evidence="8" id="KW-0812">Transmembrane</keyword>
<organism evidence="10 11">
    <name type="scientific">Clostridium sartagoforme</name>
    <dbReference type="NCBI Taxonomy" id="84031"/>
    <lineage>
        <taxon>Bacteria</taxon>
        <taxon>Bacillati</taxon>
        <taxon>Bacillota</taxon>
        <taxon>Clostridia</taxon>
        <taxon>Eubacteriales</taxon>
        <taxon>Clostridiaceae</taxon>
        <taxon>Clostridium</taxon>
    </lineage>
</organism>
<comment type="catalytic activity">
    <reaction evidence="1">
        <text>Hydrolysis of terminal, non-reducing beta-D-glucosyl residues with release of beta-D-glucose.</text>
        <dbReference type="EC" id="3.2.1.21"/>
    </reaction>
</comment>
<dbReference type="InterPro" id="IPR013783">
    <property type="entry name" value="Ig-like_fold"/>
</dbReference>
<dbReference type="InterPro" id="IPR033452">
    <property type="entry name" value="GH30_C"/>
</dbReference>
<protein>
    <recommendedName>
        <fullName evidence="3">beta-glucosidase</fullName>
        <ecNumber evidence="3">3.2.1.21</ecNumber>
    </recommendedName>
</protein>
<keyword evidence="11" id="KW-1185">Reference proteome</keyword>
<evidence type="ECO:0000256" key="2">
    <source>
        <dbReference type="ARBA" id="ARBA00005336"/>
    </source>
</evidence>
<dbReference type="SUPFAM" id="SSF49785">
    <property type="entry name" value="Galactose-binding domain-like"/>
    <property type="match status" value="3"/>
</dbReference>
<dbReference type="GO" id="GO:0008422">
    <property type="term" value="F:beta-glucosidase activity"/>
    <property type="evidence" value="ECO:0007669"/>
    <property type="project" value="UniProtKB-EC"/>
</dbReference>
<dbReference type="InterPro" id="IPR017853">
    <property type="entry name" value="GH"/>
</dbReference>
<evidence type="ECO:0000256" key="1">
    <source>
        <dbReference type="ARBA" id="ARBA00000448"/>
    </source>
</evidence>
<dbReference type="InterPro" id="IPR019800">
    <property type="entry name" value="Glyco_hydro_3_AS"/>
</dbReference>
<evidence type="ECO:0000313" key="10">
    <source>
        <dbReference type="EMBL" id="TGY42183.1"/>
    </source>
</evidence>
<feature type="domain" description="CBM6" evidence="9">
    <location>
        <begin position="640"/>
        <end position="761"/>
    </location>
</feature>
<dbReference type="InterPro" id="IPR008979">
    <property type="entry name" value="Galactose-bd-like_sf"/>
</dbReference>
<evidence type="ECO:0000256" key="5">
    <source>
        <dbReference type="ARBA" id="ARBA00022801"/>
    </source>
</evidence>
<gene>
    <name evidence="10" type="ORF">E5347_10640</name>
</gene>
<dbReference type="InterPro" id="IPR036881">
    <property type="entry name" value="Glyco_hydro_3_C_sf"/>
</dbReference>
<feature type="transmembrane region" description="Helical" evidence="8">
    <location>
        <begin position="2417"/>
        <end position="2435"/>
    </location>
</feature>
<dbReference type="PANTHER" id="PTHR30620:SF16">
    <property type="entry name" value="LYSOSOMAL BETA GLUCOSIDASE"/>
    <property type="match status" value="1"/>
</dbReference>
<dbReference type="Pfam" id="PF17189">
    <property type="entry name" value="Glyco_hydro_30C"/>
    <property type="match status" value="1"/>
</dbReference>
<dbReference type="SMART" id="SM00606">
    <property type="entry name" value="CBD_IV"/>
    <property type="match status" value="1"/>
</dbReference>
<keyword evidence="4" id="KW-0732">Signal</keyword>
<dbReference type="PANTHER" id="PTHR30620">
    <property type="entry name" value="PERIPLASMIC BETA-GLUCOSIDASE-RELATED"/>
    <property type="match status" value="1"/>
</dbReference>
<evidence type="ECO:0000256" key="4">
    <source>
        <dbReference type="ARBA" id="ARBA00022729"/>
    </source>
</evidence>
<evidence type="ECO:0000256" key="7">
    <source>
        <dbReference type="RuleBase" id="RU361161"/>
    </source>
</evidence>
<comment type="caution">
    <text evidence="10">The sequence shown here is derived from an EMBL/GenBank/DDBJ whole genome shotgun (WGS) entry which is preliminary data.</text>
</comment>
<reference evidence="10 11" key="1">
    <citation type="submission" date="2019-04" db="EMBL/GenBank/DDBJ databases">
        <title>Microbes associate with the intestines of laboratory mice.</title>
        <authorList>
            <person name="Navarre W."/>
            <person name="Wong E."/>
            <person name="Huang K."/>
            <person name="Tropini C."/>
            <person name="Ng K."/>
            <person name="Yu B."/>
        </authorList>
    </citation>
    <scope>NUCLEOTIDE SEQUENCE [LARGE SCALE GENOMIC DNA]</scope>
    <source>
        <strain evidence="10 11">NM50_B9-20</strain>
    </source>
</reference>
<dbReference type="Gene3D" id="3.40.50.1700">
    <property type="entry name" value="Glycoside hydrolase family 3 C-terminal domain"/>
    <property type="match status" value="1"/>
</dbReference>
<dbReference type="Pfam" id="PF01915">
    <property type="entry name" value="Glyco_hydro_3_C"/>
    <property type="match status" value="1"/>
</dbReference>
<dbReference type="Gene3D" id="3.20.20.300">
    <property type="entry name" value="Glycoside hydrolase, family 3, N-terminal domain"/>
    <property type="match status" value="1"/>
</dbReference>
<feature type="domain" description="CBM6" evidence="9">
    <location>
        <begin position="1873"/>
        <end position="2004"/>
    </location>
</feature>
<evidence type="ECO:0000256" key="8">
    <source>
        <dbReference type="SAM" id="Phobius"/>
    </source>
</evidence>
<dbReference type="PROSITE" id="PS00775">
    <property type="entry name" value="GLYCOSYL_HYDROL_F3"/>
    <property type="match status" value="1"/>
</dbReference>
<keyword evidence="8" id="KW-0472">Membrane</keyword>
<dbReference type="SUPFAM" id="SSF52279">
    <property type="entry name" value="Beta-D-glucan exohydrolase, C-terminal domain"/>
    <property type="match status" value="1"/>
</dbReference>
<dbReference type="OrthoDB" id="9805821at2"/>
<dbReference type="InterPro" id="IPR005084">
    <property type="entry name" value="CBM6"/>
</dbReference>
<dbReference type="InterPro" id="IPR051915">
    <property type="entry name" value="Cellulose_Degrad_GH3"/>
</dbReference>
<dbReference type="RefSeq" id="WP_136007195.1">
    <property type="nucleotide sequence ID" value="NZ_SRYR01000004.1"/>
</dbReference>
<dbReference type="Pfam" id="PF03422">
    <property type="entry name" value="CBM_6"/>
    <property type="match status" value="2"/>
</dbReference>
<dbReference type="SUPFAM" id="SSF51445">
    <property type="entry name" value="(Trans)glycosidases"/>
    <property type="match status" value="2"/>
</dbReference>
<dbReference type="EC" id="3.2.1.21" evidence="3"/>
<sequence length="2445" mass="269970">MKRIISGLLVVLILISNFPLIPVKAEEDKVLKLINGMTLEQKVGQMLQPDTRSITPDEVKKYHIGSILSGGGASPSSGNTARDWANRLNEYQSAAIEGSGIPLLYGVDAVHGHNNVLNATIFPHNIGLGQADDVDLIKRIAEITAKEVRATGANWTFTPTLGLPKNERWGRTYECYGENAELSAKLGAAYIEGSQLDLNNTGVMATAKHFIGEGIATDGINQGDIPYDYNGLEFQDILKGELIIPYKAAIEAGAKSVMISYNSIGGVKCHGNKELITNLLKGELGFSGIVITDYNGVDQIEGKNTYQEKVVTAVNAGIDMLMVDGYEGNDKKWLAAINAIISGVKNGQIAEDRISDAVYRILKVKDDLGLLDNEKLAYADEELLKEFGGAEHREVAREAVRKSLTLLKNSYTNNETSTLMKDLKDMDKLVVAGSSANDIGMQSGGWTITWQGSAGNITEGTTIYEGLKEVADDSKTIDYKANGYFSEDSYDAAIVAIGEEPYAEYAGDRTESQLKLRDADINVINNIKKYHPDLPIIAVLTTGRPITIVEQLEDFDAVIMAGFPGTEGAGIADVLLGDYDFTGHLTFTWPWYANDITLKLKDETKVLFEYGRGLTKDQVTPIRTDKPVDGKVIDLEKTGGVVQAEAYYSKHNDINLENNGTSIGHFWQGRDLIYKVNIPESAKYRFVLNTATANQLVNVAMDVYVDGKKFYSSSKELSNTGGWNSWKEIEMDDSINLPIGEHTIKIVSQSKDFNVDYFKYIKTDGEYEEPKDDSNNVGNGTLIEKNAVSVTMSSSENSQSMNWYKGEQPIENTNSKKDYLDITNADSSDLTTISIDDDKVYQDVLGIGISIEESTVNNIMKMSEEERKSFIRRLVSPEDGMGNTLFRVTIGTSDFTGREFYTYYDGTGKELDGQPDWYNETGNGFTIQKDKDYNIIKVVKEILEVAEEEGVKDDIKFFASSWSPPGWMKKSTSASNSYPNNDKLLKGGALRDEHIEDLAKYYVRFIEEYQKEGIPIYAMTLQNEPLLEINYPSCYITGKQEAKLAKVIKEELNKSTILNEEEKNVKVWAFDHNFSEANSFVNDLFATEDGRENVDGIAFHPYGGVPETMGALYEKYKDKYTMNLTERSVWGTNGANDIITWFRNGSESYNSWVTMLDSNISPHQWVGTPDPTLFVKDAESKDGYWATPEVYIMGQFTKYIRPGFARIDSTNGSSSTVTNVAFKDPKTGEIVMVVANRSGKDQTFKVVMDGTQFNATLPAGNVATYSWTPIEESEYKDITNDLTLDDVKLIGNGTIENNIISGVDSTTKLDYLVNVKQAGTYKVTFDIAAGGEWDKDYNVLVSQSDNVLGKASIRRYVSAENEKYNTYSQIQTFVTFEGAGLQKVTLSFPEGGLNFKDVHFSKMNSVITVPGKVDTSNSFFTHGLVKGETENFAFSDIDDYVDYKVDVQKAGTYDLILDVATTEIDSGFGIYSFMPDKYDYDNSTEGTYLGDAEIIKTGDDMSIYQKQTVEVTFKEAGEQFLRFKFNKGNTNLKSIIIGNAINISNVELIEGSLDGKAFNVELESGKFNDSLDKKNWNLDLPEGVEFSITRIDYNNVSIILSGEAERDFDVDKDIKITVNASEYGGTNDTFVEGIFKIIAVNDLESLEMDKEISFGQEEVNIKLIGGTFADDLSNKIELTGTASKYVTIEEVNKIDKNTVKLVLKWNPIYGSAVNGTITLKQDAYDDGSIPLSVESRFNPTNEEPKAIEVNNVDSVSLTEDKSYRSEGSISSNAIKGNYVDFYLDIEEEGNYVISYKVKNNNAISNGLKISGGLGYATDNKASISFTKFWGATLGYKNTLNFEKGKQTLRFEINGSSDGFEIKDITIKKLNEPVDIKATTTITADQTIGGSTDLGWAIETKNGQNSIGNQVVGSYQDYYVNVEQAGIYEFKIKSGRNTVNNATAILQKVNGTEITELGSVEAAKTGSWDTFKDSEIIEVELQSGNQILRIYDDIDGFNYSSFTLSLKEASYPPVINASNAEIELGDSLNSINLSELFKVKVENAKIDDVKYDISKVDTNKIGEYDVVITVEANGTSVNKTVKLQVKDTKAPIIKAEDAIVELGCKDALKDIIGLVVKDADNAVYEIETNYDPNVVGEYEVKIIATDNSGNKSSKVVKVSVINNVVVTIDAENAEVELNTDLNSINLDELFKVKVENAEIDNVKYDISKVDTNKIGKYDIVISVEANGTSVNKTVKLQVKDTKAPIIKAEDAVVELGCKDALKDIIGLIVEDADNAVYKIETSYNPNVVGEYEVKIIATDNSGNESRKVVKVSVVNKTVVTINAENAEVELNTDLSSINLIELFKVKVDNASLDDIKFDLNSVNINKIGRYSIVISLEYNGEKISKVVELTVKDSKANDSTNSDSEVNGGIVNTGDENYSVIYISLAILSAFMILLLSKKKKMKLKK</sequence>
<dbReference type="Gene3D" id="3.20.20.80">
    <property type="entry name" value="Glycosidases"/>
    <property type="match status" value="1"/>
</dbReference>